<keyword evidence="2" id="KW-1185">Reference proteome</keyword>
<protein>
    <submittedName>
        <fullName evidence="1">Uncharacterized protein</fullName>
    </submittedName>
</protein>
<accession>A0A816HTA8</accession>
<comment type="caution">
    <text evidence="1">The sequence shown here is derived from an EMBL/GenBank/DDBJ whole genome shotgun (WGS) entry which is preliminary data.</text>
</comment>
<reference evidence="1" key="1">
    <citation type="submission" date="2021-02" db="EMBL/GenBank/DDBJ databases">
        <authorList>
            <person name="Nowell W R."/>
        </authorList>
    </citation>
    <scope>NUCLEOTIDE SEQUENCE</scope>
</reference>
<gene>
    <name evidence="1" type="ORF">XAT740_LOCUS64087</name>
</gene>
<evidence type="ECO:0000313" key="2">
    <source>
        <dbReference type="Proteomes" id="UP000663828"/>
    </source>
</evidence>
<feature type="non-terminal residue" evidence="1">
    <location>
        <position position="114"/>
    </location>
</feature>
<feature type="non-terminal residue" evidence="1">
    <location>
        <position position="1"/>
    </location>
</feature>
<proteinExistence type="predicted"/>
<dbReference type="Proteomes" id="UP000663828">
    <property type="component" value="Unassembled WGS sequence"/>
</dbReference>
<organism evidence="1 2">
    <name type="scientific">Adineta ricciae</name>
    <name type="common">Rotifer</name>
    <dbReference type="NCBI Taxonomy" id="249248"/>
    <lineage>
        <taxon>Eukaryota</taxon>
        <taxon>Metazoa</taxon>
        <taxon>Spiralia</taxon>
        <taxon>Gnathifera</taxon>
        <taxon>Rotifera</taxon>
        <taxon>Eurotatoria</taxon>
        <taxon>Bdelloidea</taxon>
        <taxon>Adinetida</taxon>
        <taxon>Adinetidae</taxon>
        <taxon>Adineta</taxon>
    </lineage>
</organism>
<dbReference type="AlphaFoldDB" id="A0A816HTA8"/>
<dbReference type="EMBL" id="CAJNOR010021292">
    <property type="protein sequence ID" value="CAF1691210.1"/>
    <property type="molecule type" value="Genomic_DNA"/>
</dbReference>
<sequence>DFQQERLEIELTFLANGYSLKYVQYLLQQFLRRHPAPKDSFLFNKSSYDTFRHDIFRYCNARQLQSVANGNLVQLEYLFDWGNRHEFNQKFYQLWSTRINTDPNFQKLNLKIIL</sequence>
<evidence type="ECO:0000313" key="1">
    <source>
        <dbReference type="EMBL" id="CAF1691210.1"/>
    </source>
</evidence>
<name>A0A816HTA8_ADIRI</name>